<evidence type="ECO:0000313" key="2">
    <source>
        <dbReference type="Proteomes" id="UP000707356"/>
    </source>
</evidence>
<reference evidence="1" key="2">
    <citation type="journal article" date="2022" name="Microbiol. Resour. Announc.">
        <title>Metagenome Sequencing to Explore Phylogenomics of Terrestrial Cyanobacteria.</title>
        <authorList>
            <person name="Ward R.D."/>
            <person name="Stajich J.E."/>
            <person name="Johansen J.R."/>
            <person name="Huntemann M."/>
            <person name="Clum A."/>
            <person name="Foster B."/>
            <person name="Foster B."/>
            <person name="Roux S."/>
            <person name="Palaniappan K."/>
            <person name="Varghese N."/>
            <person name="Mukherjee S."/>
            <person name="Reddy T.B.K."/>
            <person name="Daum C."/>
            <person name="Copeland A."/>
            <person name="Chen I.A."/>
            <person name="Ivanova N.N."/>
            <person name="Kyrpides N.C."/>
            <person name="Shapiro N."/>
            <person name="Eloe-Fadrosh E.A."/>
            <person name="Pietrasiak N."/>
        </authorList>
    </citation>
    <scope>NUCLEOTIDE SEQUENCE</scope>
    <source>
        <strain evidence="1">GSE-TBD4-15B</strain>
    </source>
</reference>
<name>A0A951U7W7_9CYAN</name>
<dbReference type="AlphaFoldDB" id="A0A951U7W7"/>
<accession>A0A951U7W7</accession>
<dbReference type="EMBL" id="JAHHHV010000082">
    <property type="protein sequence ID" value="MBW4467912.1"/>
    <property type="molecule type" value="Genomic_DNA"/>
</dbReference>
<comment type="caution">
    <text evidence="1">The sequence shown here is derived from an EMBL/GenBank/DDBJ whole genome shotgun (WGS) entry which is preliminary data.</text>
</comment>
<proteinExistence type="predicted"/>
<protein>
    <submittedName>
        <fullName evidence="1">Uncharacterized protein</fullName>
    </submittedName>
</protein>
<organism evidence="1 2">
    <name type="scientific">Pegethrix bostrychoides GSE-TBD4-15B</name>
    <dbReference type="NCBI Taxonomy" id="2839662"/>
    <lineage>
        <taxon>Bacteria</taxon>
        <taxon>Bacillati</taxon>
        <taxon>Cyanobacteriota</taxon>
        <taxon>Cyanophyceae</taxon>
        <taxon>Oculatellales</taxon>
        <taxon>Oculatellaceae</taxon>
        <taxon>Pegethrix</taxon>
    </lineage>
</organism>
<gene>
    <name evidence="1" type="ORF">KME07_21000</name>
</gene>
<sequence>MIPAEPHSTASDFAVQLSGEPSAYYQRLHPWCIVCQLPPMRSLIVCRFRKRPEAEAHLKILRQLMPNARYLLVFDAGS</sequence>
<evidence type="ECO:0000313" key="1">
    <source>
        <dbReference type="EMBL" id="MBW4467912.1"/>
    </source>
</evidence>
<dbReference type="Proteomes" id="UP000707356">
    <property type="component" value="Unassembled WGS sequence"/>
</dbReference>
<reference evidence="1" key="1">
    <citation type="submission" date="2021-05" db="EMBL/GenBank/DDBJ databases">
        <authorList>
            <person name="Pietrasiak N."/>
            <person name="Ward R."/>
            <person name="Stajich J.E."/>
            <person name="Kurbessoian T."/>
        </authorList>
    </citation>
    <scope>NUCLEOTIDE SEQUENCE</scope>
    <source>
        <strain evidence="1">GSE-TBD4-15B</strain>
    </source>
</reference>